<comment type="subcellular location">
    <subcellularLocation>
        <location evidence="1">Cytoplasmic vesicle</location>
        <location evidence="1">Clathrin-coated vesicle membrane</location>
        <topology evidence="1">Peripheral membrane protein</topology>
        <orientation evidence="1">Cytoplasmic side</orientation>
    </subcellularLocation>
    <subcellularLocation>
        <location evidence="2">Golgi apparatus</location>
    </subcellularLocation>
</comment>
<evidence type="ECO:0000256" key="2">
    <source>
        <dbReference type="ARBA" id="ARBA00004555"/>
    </source>
</evidence>
<evidence type="ECO:0000256" key="9">
    <source>
        <dbReference type="ARBA" id="ARBA00023329"/>
    </source>
</evidence>
<evidence type="ECO:0000256" key="6">
    <source>
        <dbReference type="ARBA" id="ARBA00022927"/>
    </source>
</evidence>
<keyword evidence="9" id="KW-0968">Cytoplasmic vesicle</keyword>
<feature type="compositionally biased region" description="Basic and acidic residues" evidence="12">
    <location>
        <begin position="684"/>
        <end position="694"/>
    </location>
</feature>
<dbReference type="InterPro" id="IPR029390">
    <property type="entry name" value="AP3B_C"/>
</dbReference>
<dbReference type="PIRSF" id="PIRSF037096">
    <property type="entry name" value="AP3_complex_beta"/>
    <property type="match status" value="1"/>
</dbReference>
<feature type="compositionally biased region" description="Acidic residues" evidence="12">
    <location>
        <begin position="608"/>
        <end position="665"/>
    </location>
</feature>
<feature type="compositionally biased region" description="Basic and acidic residues" evidence="12">
    <location>
        <begin position="666"/>
        <end position="675"/>
    </location>
</feature>
<reference evidence="15" key="1">
    <citation type="submission" date="2016-04" db="UniProtKB">
        <authorList>
            <consortium name="WormBaseParasite"/>
        </authorList>
    </citation>
    <scope>IDENTIFICATION</scope>
</reference>
<dbReference type="GO" id="GO:0006886">
    <property type="term" value="P:intracellular protein transport"/>
    <property type="evidence" value="ECO:0007669"/>
    <property type="project" value="InterPro"/>
</dbReference>
<comment type="similarity">
    <text evidence="3 11">Belongs to the adaptor complexes large subunit family.</text>
</comment>
<feature type="compositionally biased region" description="Basic and acidic residues" evidence="12">
    <location>
        <begin position="574"/>
        <end position="583"/>
    </location>
</feature>
<accession>A0A158R5Y3</accession>
<dbReference type="WBParaSite" id="SMUV_0000869201-mRNA-1">
    <property type="protein sequence ID" value="SMUV_0000869201-mRNA-1"/>
    <property type="gene ID" value="SMUV_0000869201"/>
</dbReference>
<dbReference type="SMART" id="SM01355">
    <property type="entry name" value="AP3B1_C"/>
    <property type="match status" value="1"/>
</dbReference>
<feature type="region of interest" description="Disordered" evidence="12">
    <location>
        <begin position="570"/>
        <end position="699"/>
    </location>
</feature>
<keyword evidence="7" id="KW-0333">Golgi apparatus</keyword>
<evidence type="ECO:0000256" key="1">
    <source>
        <dbReference type="ARBA" id="ARBA00004145"/>
    </source>
</evidence>
<dbReference type="SUPFAM" id="SSF48371">
    <property type="entry name" value="ARM repeat"/>
    <property type="match status" value="1"/>
</dbReference>
<keyword evidence="14" id="KW-1185">Reference proteome</keyword>
<dbReference type="PANTHER" id="PTHR11134">
    <property type="entry name" value="ADAPTOR COMPLEX SUBUNIT BETA FAMILY MEMBER"/>
    <property type="match status" value="1"/>
</dbReference>
<evidence type="ECO:0000256" key="11">
    <source>
        <dbReference type="PIRNR" id="PIRNR037096"/>
    </source>
</evidence>
<dbReference type="Gene3D" id="1.25.10.10">
    <property type="entry name" value="Leucine-rich Repeat Variant"/>
    <property type="match status" value="1"/>
</dbReference>
<dbReference type="InterPro" id="IPR026739">
    <property type="entry name" value="AP_beta"/>
</dbReference>
<sequence>MKASFTEGLTSPEVEIMEGGAITDSKMRFADLKAMLDSNRDNLKMDAMKRIINLVARGRDVSELFPAVVKNVAARNLELKKLVYVYLDPNQLIRASALRVLSSIRVPMIAPIMLLAIRESVRDMSAYVRKVAAHAIPKLYSLDESLQDELIECIDYLLGDKRTLVLGSAVYAFEKICPHRMDLLHAHYRSLCKALADVDEWGQIVMVGLLTRYARSQFIAPVHSNSMDPDLSLLLSSSRPLLQSRNCAVVLAVAQLLYYCGLTSLHPIISKALIRLLRGPREVQVVALMNIATICSTSPDLFEPYLKSFFVRPNDPRQIKLLKLQVLTSLISPTNVQLVLRELQTYVSIDDFADAAIEAIGQCALRVGTVADSCLSGLITFIASSNENVVSAAVVVLKRLLHMDAPLPLLTRLLRLIDSIKAPQARACVVWLVATHVKKMKMLAPDLLRIMAKNFIHEKAVVKLQIISLAAKLYLIDKENCELLVHYVLQLARYDPSYDVRDRRRFIYNLLFGNSKLSAHALDIFMTAKPSPVMQNTFKDREQFQLGTLSHFLNQRCNRYIDLPNFPEVAPDPSLRRDSEKQSDVVTTGLLHGDGNENVDGSFYSGDSFEEHEEEGEENDDSNECEDEEEEEDGTDNDDDGEEDESDDDSGDDEEEEEEEDEEDERESRNGTRSDDENDGEAEDAIKNSKRDDGSNSLEGYSGKVIEDCSSKQNSTVSKNLDLLLDLNFECIPISTASSYATTSARFVDDKFKLLLSHATWTVGVSVQARFLREPSEYSSQMTTVMLRFVNMSGTTSPELIATPLNAAATPTSGKFIIHSLEPKQVHTERIHVDFGDSKKASEWQLSSAVVNSVENKFEVEAPMGEQLEPIVMNEEKFVNLASGLNGMNECTLSLGRKLSPEDLFHIANCASIDCSQAYYCAQTKSRKQIVLIILRNEQVTVHSENIVLGSILCTDISNFSNSSV</sequence>
<dbReference type="STRING" id="451379.A0A158R5Y3"/>
<evidence type="ECO:0000256" key="4">
    <source>
        <dbReference type="ARBA" id="ARBA00022448"/>
    </source>
</evidence>
<evidence type="ECO:0000256" key="7">
    <source>
        <dbReference type="ARBA" id="ARBA00023034"/>
    </source>
</evidence>
<dbReference type="Pfam" id="PF01602">
    <property type="entry name" value="Adaptin_N"/>
    <property type="match status" value="2"/>
</dbReference>
<proteinExistence type="inferred from homology"/>
<dbReference type="Proteomes" id="UP000046393">
    <property type="component" value="Unplaced"/>
</dbReference>
<name>A0A158R5Y3_9BILA</name>
<dbReference type="Pfam" id="PF14796">
    <property type="entry name" value="AP3B1_C"/>
    <property type="match status" value="1"/>
</dbReference>
<evidence type="ECO:0000256" key="10">
    <source>
        <dbReference type="ARBA" id="ARBA00023570"/>
    </source>
</evidence>
<dbReference type="AlphaFoldDB" id="A0A158R5Y3"/>
<dbReference type="GO" id="GO:0005794">
    <property type="term" value="C:Golgi apparatus"/>
    <property type="evidence" value="ECO:0007669"/>
    <property type="project" value="UniProtKB-SubCell"/>
</dbReference>
<dbReference type="InterPro" id="IPR011989">
    <property type="entry name" value="ARM-like"/>
</dbReference>
<dbReference type="InterPro" id="IPR016024">
    <property type="entry name" value="ARM-type_fold"/>
</dbReference>
<evidence type="ECO:0000313" key="15">
    <source>
        <dbReference type="WBParaSite" id="SMUV_0000869201-mRNA-1"/>
    </source>
</evidence>
<evidence type="ECO:0000256" key="3">
    <source>
        <dbReference type="ARBA" id="ARBA00006613"/>
    </source>
</evidence>
<keyword evidence="8 11" id="KW-0472">Membrane</keyword>
<dbReference type="InterPro" id="IPR002553">
    <property type="entry name" value="Clathrin/coatomer_adapt-like_N"/>
</dbReference>
<dbReference type="InterPro" id="IPR026740">
    <property type="entry name" value="AP3_beta"/>
</dbReference>
<keyword evidence="6 11" id="KW-0653">Protein transport</keyword>
<evidence type="ECO:0000313" key="14">
    <source>
        <dbReference type="Proteomes" id="UP000046393"/>
    </source>
</evidence>
<feature type="domain" description="AP-3 complex subunit beta C-terminal" evidence="13">
    <location>
        <begin position="717"/>
        <end position="840"/>
    </location>
</feature>
<organism evidence="14 15">
    <name type="scientific">Syphacia muris</name>
    <dbReference type="NCBI Taxonomy" id="451379"/>
    <lineage>
        <taxon>Eukaryota</taxon>
        <taxon>Metazoa</taxon>
        <taxon>Ecdysozoa</taxon>
        <taxon>Nematoda</taxon>
        <taxon>Chromadorea</taxon>
        <taxon>Rhabditida</taxon>
        <taxon>Spirurina</taxon>
        <taxon>Oxyuridomorpha</taxon>
        <taxon>Oxyuroidea</taxon>
        <taxon>Oxyuridae</taxon>
        <taxon>Syphacia</taxon>
    </lineage>
</organism>
<comment type="function">
    <text evidence="10">Subunit of non-clathrin- and clathrin-associated adaptor protein complex 3 (AP-3) that plays a role in protein sorting in the late-Golgi/trans-Golgi network (TGN) and/or endosomes. The AP complexes mediate both the recruitment of clathrin to membranes and the recognition of sorting signals within the cytosolic tails of transmembrane cargo molecules. AP-3 appears to be involved in the sorting of a subset of transmembrane proteins targeted to lysosomes and lysosome-related organelles. In concert with the BLOC-1 complex, AP-3 is required to target cargos into vesicles assembled at cell bodies for delivery into neurites and nerve terminals.</text>
</comment>
<evidence type="ECO:0000259" key="13">
    <source>
        <dbReference type="SMART" id="SM01355"/>
    </source>
</evidence>
<keyword evidence="5" id="KW-0597">Phosphoprotein</keyword>
<keyword evidence="4 11" id="KW-0813">Transport</keyword>
<evidence type="ECO:0000256" key="8">
    <source>
        <dbReference type="ARBA" id="ARBA00023136"/>
    </source>
</evidence>
<dbReference type="Pfam" id="PF24080">
    <property type="entry name" value="AP3B1_C_2"/>
    <property type="match status" value="1"/>
</dbReference>
<dbReference type="GO" id="GO:0030665">
    <property type="term" value="C:clathrin-coated vesicle membrane"/>
    <property type="evidence" value="ECO:0007669"/>
    <property type="project" value="UniProtKB-SubCell"/>
</dbReference>
<dbReference type="InterPro" id="IPR056314">
    <property type="entry name" value="AP3B1/2_C"/>
</dbReference>
<protein>
    <recommendedName>
        <fullName evidence="11">AP-3 complex subunit beta</fullName>
    </recommendedName>
</protein>
<dbReference type="GO" id="GO:0016192">
    <property type="term" value="P:vesicle-mediated transport"/>
    <property type="evidence" value="ECO:0007669"/>
    <property type="project" value="InterPro"/>
</dbReference>
<evidence type="ECO:0000256" key="5">
    <source>
        <dbReference type="ARBA" id="ARBA00022553"/>
    </source>
</evidence>
<evidence type="ECO:0000256" key="12">
    <source>
        <dbReference type="SAM" id="MobiDB-lite"/>
    </source>
</evidence>
<dbReference type="GO" id="GO:0030123">
    <property type="term" value="C:AP-3 adaptor complex"/>
    <property type="evidence" value="ECO:0007669"/>
    <property type="project" value="UniProtKB-UniRule"/>
</dbReference>